<dbReference type="InterPro" id="IPR016024">
    <property type="entry name" value="ARM-type_fold"/>
</dbReference>
<name>X0YDF2_9ZZZZ</name>
<gene>
    <name evidence="2" type="ORF">S01H1_76801</name>
</gene>
<feature type="domain" description="DUF7133" evidence="1">
    <location>
        <begin position="2"/>
        <end position="62"/>
    </location>
</feature>
<dbReference type="Gene3D" id="1.25.10.10">
    <property type="entry name" value="Leucine-rich Repeat Variant"/>
    <property type="match status" value="1"/>
</dbReference>
<protein>
    <recommendedName>
        <fullName evidence="1">DUF7133 domain-containing protein</fullName>
    </recommendedName>
</protein>
<dbReference type="AlphaFoldDB" id="X0YDF2"/>
<dbReference type="SUPFAM" id="SSF63829">
    <property type="entry name" value="Calcium-dependent phosphotriesterase"/>
    <property type="match status" value="1"/>
</dbReference>
<feature type="non-terminal residue" evidence="2">
    <location>
        <position position="1"/>
    </location>
</feature>
<dbReference type="SUPFAM" id="SSF48371">
    <property type="entry name" value="ARM repeat"/>
    <property type="match status" value="1"/>
</dbReference>
<feature type="non-terminal residue" evidence="2">
    <location>
        <position position="234"/>
    </location>
</feature>
<proteinExistence type="predicted"/>
<dbReference type="PANTHER" id="PTHR33546:SF1">
    <property type="entry name" value="LARGE, MULTIFUNCTIONAL SECRETED PROTEIN"/>
    <property type="match status" value="1"/>
</dbReference>
<dbReference type="Gene3D" id="2.120.10.30">
    <property type="entry name" value="TolB, C-terminal domain"/>
    <property type="match status" value="1"/>
</dbReference>
<dbReference type="InterPro" id="IPR055557">
    <property type="entry name" value="DUF7133"/>
</dbReference>
<dbReference type="InterPro" id="IPR011989">
    <property type="entry name" value="ARM-like"/>
</dbReference>
<reference evidence="2" key="1">
    <citation type="journal article" date="2014" name="Front. Microbiol.">
        <title>High frequency of phylogenetically diverse reductive dehalogenase-homologous genes in deep subseafloor sedimentary metagenomes.</title>
        <authorList>
            <person name="Kawai M."/>
            <person name="Futagami T."/>
            <person name="Toyoda A."/>
            <person name="Takaki Y."/>
            <person name="Nishi S."/>
            <person name="Hori S."/>
            <person name="Arai W."/>
            <person name="Tsubouchi T."/>
            <person name="Morono Y."/>
            <person name="Uchiyama I."/>
            <person name="Ito T."/>
            <person name="Fujiyama A."/>
            <person name="Inagaki F."/>
            <person name="Takami H."/>
        </authorList>
    </citation>
    <scope>NUCLEOTIDE SEQUENCE</scope>
    <source>
        <strain evidence="2">Expedition CK06-06</strain>
    </source>
</reference>
<organism evidence="2">
    <name type="scientific">marine sediment metagenome</name>
    <dbReference type="NCBI Taxonomy" id="412755"/>
    <lineage>
        <taxon>unclassified sequences</taxon>
        <taxon>metagenomes</taxon>
        <taxon>ecological metagenomes</taxon>
    </lineage>
</organism>
<dbReference type="Pfam" id="PF23500">
    <property type="entry name" value="DUF7133"/>
    <property type="match status" value="1"/>
</dbReference>
<dbReference type="InterPro" id="IPR011042">
    <property type="entry name" value="6-blade_b-propeller_TolB-like"/>
</dbReference>
<evidence type="ECO:0000313" key="2">
    <source>
        <dbReference type="EMBL" id="GAG46753.1"/>
    </source>
</evidence>
<dbReference type="EMBL" id="BARS01051579">
    <property type="protein sequence ID" value="GAG46753.1"/>
    <property type="molecule type" value="Genomic_DNA"/>
</dbReference>
<accession>X0YDF2</accession>
<evidence type="ECO:0000259" key="1">
    <source>
        <dbReference type="Pfam" id="PF23500"/>
    </source>
</evidence>
<sequence>QNQLIHCDAGPNIVRAYPVENDKAGYTAESVVVLHGERDKWFRPADVCVAPDGSLIVADWYDPGVGGHNMGDVDRGRLFRVAPPGAPYTIPKIDVSTIDGAIAALKSPNLEARYVAWSSLNQRQAEAEPALRKMFREDQNPRFRARALWLLGNIHGRTEQYVQSAIEDPNADIRITGLRLARGAKLDVTPYVKQLVHDESPQVRRECALVLRHSRSPRAPHLWAELAARHDGND</sequence>
<comment type="caution">
    <text evidence="2">The sequence shown here is derived from an EMBL/GenBank/DDBJ whole genome shotgun (WGS) entry which is preliminary data.</text>
</comment>
<dbReference type="PANTHER" id="PTHR33546">
    <property type="entry name" value="LARGE, MULTIFUNCTIONAL SECRETED PROTEIN-RELATED"/>
    <property type="match status" value="1"/>
</dbReference>